<keyword evidence="4 10" id="KW-0812">Transmembrane</keyword>
<dbReference type="Pfam" id="PF06645">
    <property type="entry name" value="SPC12"/>
    <property type="match status" value="1"/>
</dbReference>
<keyword evidence="7 10" id="KW-0472">Membrane</keyword>
<sequence>MSSISAALEGTIDFQGQVLAEKITQIGIILAAVLAFAVGQFFQSFELLLLVFGGGVVITLLAVLPPWPMYNRHPVSWLKPLVEQSQPGNAIHQLTSESESEAEKNNTK</sequence>
<evidence type="ECO:0000256" key="6">
    <source>
        <dbReference type="ARBA" id="ARBA00022989"/>
    </source>
</evidence>
<gene>
    <name evidence="11" type="ORF">BJ085DRAFT_38724</name>
</gene>
<comment type="function">
    <text evidence="8">Component of the signal peptidase complex (SPC) which catalyzes the cleavage of N-terminal signal sequences from nascent proteins as they are translocated into the lumen of the endoplasmic reticulum. Dispensable for SPC enzymatic activity.</text>
</comment>
<comment type="subcellular location">
    <subcellularLocation>
        <location evidence="1">Endoplasmic reticulum membrane</location>
        <topology evidence="1">Multi-pass membrane protein</topology>
    </subcellularLocation>
</comment>
<evidence type="ECO:0000256" key="5">
    <source>
        <dbReference type="ARBA" id="ARBA00022824"/>
    </source>
</evidence>
<dbReference type="GO" id="GO:0006465">
    <property type="term" value="P:signal peptide processing"/>
    <property type="evidence" value="ECO:0007669"/>
    <property type="project" value="InterPro"/>
</dbReference>
<name>A0A4P9ZN73_9FUNG</name>
<reference evidence="12" key="1">
    <citation type="journal article" date="2018" name="Nat. Microbiol.">
        <title>Leveraging single-cell genomics to expand the fungal tree of life.</title>
        <authorList>
            <person name="Ahrendt S.R."/>
            <person name="Quandt C.A."/>
            <person name="Ciobanu D."/>
            <person name="Clum A."/>
            <person name="Salamov A."/>
            <person name="Andreopoulos B."/>
            <person name="Cheng J.F."/>
            <person name="Woyke T."/>
            <person name="Pelin A."/>
            <person name="Henrissat B."/>
            <person name="Reynolds N.K."/>
            <person name="Benny G.L."/>
            <person name="Smith M.E."/>
            <person name="James T.Y."/>
            <person name="Grigoriev I.V."/>
        </authorList>
    </citation>
    <scope>NUCLEOTIDE SEQUENCE [LARGE SCALE GENOMIC DNA]</scope>
    <source>
        <strain evidence="12">RSA 468</strain>
    </source>
</reference>
<evidence type="ECO:0000256" key="4">
    <source>
        <dbReference type="ARBA" id="ARBA00022692"/>
    </source>
</evidence>
<keyword evidence="5" id="KW-0256">Endoplasmic reticulum</keyword>
<feature type="region of interest" description="Disordered" evidence="9">
    <location>
        <begin position="89"/>
        <end position="108"/>
    </location>
</feature>
<keyword evidence="6 10" id="KW-1133">Transmembrane helix</keyword>
<evidence type="ECO:0000256" key="1">
    <source>
        <dbReference type="ARBA" id="ARBA00004477"/>
    </source>
</evidence>
<organism evidence="11 12">
    <name type="scientific">Dimargaris cristalligena</name>
    <dbReference type="NCBI Taxonomy" id="215637"/>
    <lineage>
        <taxon>Eukaryota</taxon>
        <taxon>Fungi</taxon>
        <taxon>Fungi incertae sedis</taxon>
        <taxon>Zoopagomycota</taxon>
        <taxon>Kickxellomycotina</taxon>
        <taxon>Dimargaritomycetes</taxon>
        <taxon>Dimargaritales</taxon>
        <taxon>Dimargaritaceae</taxon>
        <taxon>Dimargaris</taxon>
    </lineage>
</organism>
<dbReference type="STRING" id="215637.A0A4P9ZN73"/>
<dbReference type="PANTHER" id="PTHR13202:SF0">
    <property type="entry name" value="SIGNAL PEPTIDASE COMPLEX SUBUNIT 1"/>
    <property type="match status" value="1"/>
</dbReference>
<feature type="transmembrane region" description="Helical" evidence="10">
    <location>
        <begin position="23"/>
        <end position="42"/>
    </location>
</feature>
<dbReference type="AlphaFoldDB" id="A0A4P9ZN73"/>
<dbReference type="GO" id="GO:0045047">
    <property type="term" value="P:protein targeting to ER"/>
    <property type="evidence" value="ECO:0007669"/>
    <property type="project" value="TreeGrafter"/>
</dbReference>
<proteinExistence type="inferred from homology"/>
<protein>
    <recommendedName>
        <fullName evidence="3">Signal peptidase complex subunit 1</fullName>
    </recommendedName>
</protein>
<evidence type="ECO:0000256" key="2">
    <source>
        <dbReference type="ARBA" id="ARBA00005245"/>
    </source>
</evidence>
<dbReference type="Proteomes" id="UP000268162">
    <property type="component" value="Unassembled WGS sequence"/>
</dbReference>
<keyword evidence="12" id="KW-1185">Reference proteome</keyword>
<dbReference type="EMBL" id="ML003137">
    <property type="protein sequence ID" value="RKP34605.1"/>
    <property type="molecule type" value="Genomic_DNA"/>
</dbReference>
<evidence type="ECO:0000256" key="3">
    <source>
        <dbReference type="ARBA" id="ARBA00017059"/>
    </source>
</evidence>
<accession>A0A4P9ZN73</accession>
<dbReference type="OrthoDB" id="263893at2759"/>
<dbReference type="PANTHER" id="PTHR13202">
    <property type="entry name" value="MICROSOMAL SIGNAL PEPTIDASE 12 KDA SUBUNIT"/>
    <property type="match status" value="1"/>
</dbReference>
<evidence type="ECO:0000313" key="12">
    <source>
        <dbReference type="Proteomes" id="UP000268162"/>
    </source>
</evidence>
<dbReference type="InterPro" id="IPR009542">
    <property type="entry name" value="Spc1/SPCS1"/>
</dbReference>
<evidence type="ECO:0000256" key="8">
    <source>
        <dbReference type="ARBA" id="ARBA00045204"/>
    </source>
</evidence>
<evidence type="ECO:0000256" key="10">
    <source>
        <dbReference type="SAM" id="Phobius"/>
    </source>
</evidence>
<comment type="similarity">
    <text evidence="2">Belongs to the SPCS1 family.</text>
</comment>
<feature type="transmembrane region" description="Helical" evidence="10">
    <location>
        <begin position="47"/>
        <end position="67"/>
    </location>
</feature>
<evidence type="ECO:0000256" key="7">
    <source>
        <dbReference type="ARBA" id="ARBA00023136"/>
    </source>
</evidence>
<evidence type="ECO:0000256" key="9">
    <source>
        <dbReference type="SAM" id="MobiDB-lite"/>
    </source>
</evidence>
<dbReference type="GO" id="GO:0005787">
    <property type="term" value="C:signal peptidase complex"/>
    <property type="evidence" value="ECO:0007669"/>
    <property type="project" value="InterPro"/>
</dbReference>
<evidence type="ECO:0000313" key="11">
    <source>
        <dbReference type="EMBL" id="RKP34605.1"/>
    </source>
</evidence>